<dbReference type="OrthoDB" id="9797341at2"/>
<dbReference type="PROSITE" id="PS50110">
    <property type="entry name" value="RESPONSE_REGULATORY"/>
    <property type="match status" value="1"/>
</dbReference>
<dbReference type="GO" id="GO:0003677">
    <property type="term" value="F:DNA binding"/>
    <property type="evidence" value="ECO:0007669"/>
    <property type="project" value="UniProtKB-KW"/>
</dbReference>
<organism evidence="6 7">
    <name type="scientific">Neolewinella agarilytica</name>
    <dbReference type="NCBI Taxonomy" id="478744"/>
    <lineage>
        <taxon>Bacteria</taxon>
        <taxon>Pseudomonadati</taxon>
        <taxon>Bacteroidota</taxon>
        <taxon>Saprospiria</taxon>
        <taxon>Saprospirales</taxon>
        <taxon>Lewinellaceae</taxon>
        <taxon>Neolewinella</taxon>
    </lineage>
</organism>
<evidence type="ECO:0000256" key="1">
    <source>
        <dbReference type="ARBA" id="ARBA00022553"/>
    </source>
</evidence>
<proteinExistence type="predicted"/>
<feature type="domain" description="Response regulatory" evidence="5">
    <location>
        <begin position="3"/>
        <end position="119"/>
    </location>
</feature>
<keyword evidence="1 3" id="KW-0597">Phosphoprotein</keyword>
<sequence length="215" mass="24234">MPRLVIVEDHADIREEVVRAVRRLPGWTIVGAHGTGESAMQCIAAERPDIVILDIGLPGVSGLDCLVRLKFENPGVVFAMFTIYDDDDKLFLALRLGASGYVIKDEGLSGIIRALRELEKGRAYMSPSIATKVVQSFWRENVELGKFQELTNRQLQIVRLVSEGRSYREISAEINISEGGVRQHLHRIYGVLHINNRHRLAAMYQELMRKMGPPE</sequence>
<dbReference type="PROSITE" id="PS50043">
    <property type="entry name" value="HTH_LUXR_2"/>
    <property type="match status" value="1"/>
</dbReference>
<dbReference type="Pfam" id="PF00072">
    <property type="entry name" value="Response_reg"/>
    <property type="match status" value="1"/>
</dbReference>
<dbReference type="Pfam" id="PF00196">
    <property type="entry name" value="GerE"/>
    <property type="match status" value="1"/>
</dbReference>
<dbReference type="RefSeq" id="WP_090168785.1">
    <property type="nucleotide sequence ID" value="NZ_FOFB01000012.1"/>
</dbReference>
<accession>A0A1H9H8V1</accession>
<gene>
    <name evidence="6" type="ORF">SAMN05444359_11262</name>
</gene>
<dbReference type="InterPro" id="IPR039420">
    <property type="entry name" value="WalR-like"/>
</dbReference>
<evidence type="ECO:0000256" key="2">
    <source>
        <dbReference type="ARBA" id="ARBA00023125"/>
    </source>
</evidence>
<evidence type="ECO:0000259" key="5">
    <source>
        <dbReference type="PROSITE" id="PS50110"/>
    </source>
</evidence>
<dbReference type="GO" id="GO:0000160">
    <property type="term" value="P:phosphorelay signal transduction system"/>
    <property type="evidence" value="ECO:0007669"/>
    <property type="project" value="InterPro"/>
</dbReference>
<dbReference type="InParanoid" id="A0A1H9H8V1"/>
<evidence type="ECO:0000256" key="3">
    <source>
        <dbReference type="PROSITE-ProRule" id="PRU00169"/>
    </source>
</evidence>
<evidence type="ECO:0000259" key="4">
    <source>
        <dbReference type="PROSITE" id="PS50043"/>
    </source>
</evidence>
<dbReference type="CDD" id="cd17535">
    <property type="entry name" value="REC_NarL-like"/>
    <property type="match status" value="1"/>
</dbReference>
<dbReference type="EMBL" id="FOFB01000012">
    <property type="protein sequence ID" value="SEQ58742.1"/>
    <property type="molecule type" value="Genomic_DNA"/>
</dbReference>
<dbReference type="InterPro" id="IPR001789">
    <property type="entry name" value="Sig_transdc_resp-reg_receiver"/>
</dbReference>
<dbReference type="InterPro" id="IPR058245">
    <property type="entry name" value="NreC/VraR/RcsB-like_REC"/>
</dbReference>
<keyword evidence="2" id="KW-0238">DNA-binding</keyword>
<evidence type="ECO:0000313" key="6">
    <source>
        <dbReference type="EMBL" id="SEQ58742.1"/>
    </source>
</evidence>
<dbReference type="SMART" id="SM00448">
    <property type="entry name" value="REC"/>
    <property type="match status" value="1"/>
</dbReference>
<dbReference type="AlphaFoldDB" id="A0A1H9H8V1"/>
<dbReference type="CDD" id="cd06170">
    <property type="entry name" value="LuxR_C_like"/>
    <property type="match status" value="1"/>
</dbReference>
<dbReference type="PRINTS" id="PR00038">
    <property type="entry name" value="HTHLUXR"/>
</dbReference>
<dbReference type="GO" id="GO:0006355">
    <property type="term" value="P:regulation of DNA-templated transcription"/>
    <property type="evidence" value="ECO:0007669"/>
    <property type="project" value="InterPro"/>
</dbReference>
<feature type="modified residue" description="4-aspartylphosphate" evidence="3">
    <location>
        <position position="54"/>
    </location>
</feature>
<dbReference type="Gene3D" id="3.40.50.2300">
    <property type="match status" value="1"/>
</dbReference>
<dbReference type="Proteomes" id="UP000199021">
    <property type="component" value="Unassembled WGS sequence"/>
</dbReference>
<dbReference type="SUPFAM" id="SSF52172">
    <property type="entry name" value="CheY-like"/>
    <property type="match status" value="1"/>
</dbReference>
<reference evidence="7" key="1">
    <citation type="submission" date="2016-10" db="EMBL/GenBank/DDBJ databases">
        <authorList>
            <person name="Varghese N."/>
            <person name="Submissions S."/>
        </authorList>
    </citation>
    <scope>NUCLEOTIDE SEQUENCE [LARGE SCALE GENOMIC DNA]</scope>
    <source>
        <strain evidence="7">DSM 24740</strain>
    </source>
</reference>
<dbReference type="InterPro" id="IPR011006">
    <property type="entry name" value="CheY-like_superfamily"/>
</dbReference>
<protein>
    <submittedName>
        <fullName evidence="6">Two component transcriptional regulator, LuxR family</fullName>
    </submittedName>
</protein>
<evidence type="ECO:0000313" key="7">
    <source>
        <dbReference type="Proteomes" id="UP000199021"/>
    </source>
</evidence>
<dbReference type="STRING" id="478744.SAMN05444359_11262"/>
<dbReference type="SMART" id="SM00421">
    <property type="entry name" value="HTH_LUXR"/>
    <property type="match status" value="1"/>
</dbReference>
<dbReference type="InterPro" id="IPR000792">
    <property type="entry name" value="Tscrpt_reg_LuxR_C"/>
</dbReference>
<dbReference type="SUPFAM" id="SSF46894">
    <property type="entry name" value="C-terminal effector domain of the bipartite response regulators"/>
    <property type="match status" value="1"/>
</dbReference>
<feature type="domain" description="HTH luxR-type" evidence="4">
    <location>
        <begin position="143"/>
        <end position="208"/>
    </location>
</feature>
<keyword evidence="7" id="KW-1185">Reference proteome</keyword>
<dbReference type="PANTHER" id="PTHR43214">
    <property type="entry name" value="TWO-COMPONENT RESPONSE REGULATOR"/>
    <property type="match status" value="1"/>
</dbReference>
<name>A0A1H9H8V1_9BACT</name>
<dbReference type="InterPro" id="IPR016032">
    <property type="entry name" value="Sig_transdc_resp-reg_C-effctor"/>
</dbReference>